<proteinExistence type="predicted"/>
<comment type="caution">
    <text evidence="3">The sequence shown here is derived from an EMBL/GenBank/DDBJ whole genome shotgun (WGS) entry which is preliminary data.</text>
</comment>
<reference evidence="3 4" key="1">
    <citation type="submission" date="2024-08" db="EMBL/GenBank/DDBJ databases">
        <authorList>
            <person name="Cucini C."/>
            <person name="Frati F."/>
        </authorList>
    </citation>
    <scope>NUCLEOTIDE SEQUENCE [LARGE SCALE GENOMIC DNA]</scope>
</reference>
<organism evidence="3 4">
    <name type="scientific">Orchesella dallaii</name>
    <dbReference type="NCBI Taxonomy" id="48710"/>
    <lineage>
        <taxon>Eukaryota</taxon>
        <taxon>Metazoa</taxon>
        <taxon>Ecdysozoa</taxon>
        <taxon>Arthropoda</taxon>
        <taxon>Hexapoda</taxon>
        <taxon>Collembola</taxon>
        <taxon>Entomobryomorpha</taxon>
        <taxon>Entomobryoidea</taxon>
        <taxon>Orchesellidae</taxon>
        <taxon>Orchesellinae</taxon>
        <taxon>Orchesella</taxon>
    </lineage>
</organism>
<dbReference type="PANTHER" id="PTHR12706">
    <property type="entry name" value="STRAWBERRY NOTCH-RELATED"/>
    <property type="match status" value="1"/>
</dbReference>
<dbReference type="InterPro" id="IPR026741">
    <property type="entry name" value="SNO"/>
</dbReference>
<gene>
    <name evidence="3" type="ORF">ODALV1_LOCUS31365</name>
</gene>
<feature type="region of interest" description="Disordered" evidence="1">
    <location>
        <begin position="112"/>
        <end position="131"/>
    </location>
</feature>
<dbReference type="Pfam" id="PF13872">
    <property type="entry name" value="AAA_34"/>
    <property type="match status" value="1"/>
</dbReference>
<keyword evidence="4" id="KW-1185">Reference proteome</keyword>
<evidence type="ECO:0000313" key="4">
    <source>
        <dbReference type="Proteomes" id="UP001642540"/>
    </source>
</evidence>
<evidence type="ECO:0000313" key="3">
    <source>
        <dbReference type="EMBL" id="CAL8148241.1"/>
    </source>
</evidence>
<dbReference type="Proteomes" id="UP001642540">
    <property type="component" value="Unassembled WGS sequence"/>
</dbReference>
<sequence length="322" mass="36162">MESKQSAASDPITCEVDSDNYQAESEAFGVEECETYSNYRPVYVKIGKPHPHQLCEGSALSCVKPPPITYELKMAVKFYETGDRNSPAHLSNAQLEAIIYACQSHQRFYDAPANSNASKSKKSKASTEKDQMTLDQLATALPAPKKRTVKYRQGFFLGDGTGTGKSRAGIIFESEFSGMRQILYVTASAGLFETARQEILNFLPNKKFLLIEDILGWQKSELLDHEWERNAVLFITYKSMSMQERLNGINKWLQEDFDGLMIFDEAHYAKSAHDVAGSSAAGRVVDILQKDHPKSRVVYSTARSSPSAIYEQTTNNWHWNSI</sequence>
<dbReference type="EMBL" id="CAXLJM020000167">
    <property type="protein sequence ID" value="CAL8148241.1"/>
    <property type="molecule type" value="Genomic_DNA"/>
</dbReference>
<protein>
    <recommendedName>
        <fullName evidence="2">Strawberry notch AAA domain-containing protein</fullName>
    </recommendedName>
</protein>
<evidence type="ECO:0000259" key="2">
    <source>
        <dbReference type="Pfam" id="PF13872"/>
    </source>
</evidence>
<dbReference type="SUPFAM" id="SSF52540">
    <property type="entry name" value="P-loop containing nucleoside triphosphate hydrolases"/>
    <property type="match status" value="1"/>
</dbReference>
<name>A0ABP1SAG9_9HEXA</name>
<dbReference type="InterPro" id="IPR027417">
    <property type="entry name" value="P-loop_NTPase"/>
</dbReference>
<dbReference type="InterPro" id="IPR039187">
    <property type="entry name" value="SNO_AAA"/>
</dbReference>
<feature type="domain" description="Strawberry notch AAA" evidence="2">
    <location>
        <begin position="49"/>
        <end position="303"/>
    </location>
</feature>
<dbReference type="Gene3D" id="3.40.50.300">
    <property type="entry name" value="P-loop containing nucleotide triphosphate hydrolases"/>
    <property type="match status" value="1"/>
</dbReference>
<accession>A0ABP1SAG9</accession>
<evidence type="ECO:0000256" key="1">
    <source>
        <dbReference type="SAM" id="MobiDB-lite"/>
    </source>
</evidence>
<dbReference type="PANTHER" id="PTHR12706:SF30">
    <property type="entry name" value="PROTEIN STRAWBERRY NOTCH-RELATED"/>
    <property type="match status" value="1"/>
</dbReference>